<reference evidence="1 2" key="1">
    <citation type="submission" date="2017-09" db="EMBL/GenBank/DDBJ databases">
        <title>Depth-based differentiation of microbial function through sediment-hosted aquifers and enrichment of novel symbionts in the deep terrestrial subsurface.</title>
        <authorList>
            <person name="Probst A.J."/>
            <person name="Ladd B."/>
            <person name="Jarett J.K."/>
            <person name="Geller-Mcgrath D.E."/>
            <person name="Sieber C.M."/>
            <person name="Emerson J.B."/>
            <person name="Anantharaman K."/>
            <person name="Thomas B.C."/>
            <person name="Malmstrom R."/>
            <person name="Stieglmeier M."/>
            <person name="Klingl A."/>
            <person name="Woyke T."/>
            <person name="Ryan C.M."/>
            <person name="Banfield J.F."/>
        </authorList>
    </citation>
    <scope>NUCLEOTIDE SEQUENCE [LARGE SCALE GENOMIC DNA]</scope>
    <source>
        <strain evidence="1">CG22_combo_CG10-13_8_21_14_all_33_16</strain>
    </source>
</reference>
<dbReference type="AlphaFoldDB" id="A0A2H0C3X1"/>
<evidence type="ECO:0000313" key="1">
    <source>
        <dbReference type="EMBL" id="PIP64501.1"/>
    </source>
</evidence>
<organism evidence="1 2">
    <name type="scientific">Candidatus Roizmanbacteria bacterium CG22_combo_CG10-13_8_21_14_all_33_16</name>
    <dbReference type="NCBI Taxonomy" id="1974859"/>
    <lineage>
        <taxon>Bacteria</taxon>
        <taxon>Candidatus Roizmaniibacteriota</taxon>
    </lineage>
</organism>
<sequence>MKSNNHIINKGGLSTRSQVVFTILLILGLFLLNTSHTDADIFAERTVRGNAFTATTLDFSQRHSANNSQLNLLFNTQGYLPDGFDLRGVIIKKEGKMDFRYRMKTVVKNGDPDFCNSLSLQLIQNWQAKYQGRLVDLNIDATIPTSGIENWIVYLNLESSDIKLKNKTCEFDFVFKAYRTNPDAKTGFWAEKVVNNNVSSGTW</sequence>
<dbReference type="EMBL" id="PCTD01000090">
    <property type="protein sequence ID" value="PIP64501.1"/>
    <property type="molecule type" value="Genomic_DNA"/>
</dbReference>
<gene>
    <name evidence="1" type="ORF">COW96_02175</name>
</gene>
<comment type="caution">
    <text evidence="1">The sequence shown here is derived from an EMBL/GenBank/DDBJ whole genome shotgun (WGS) entry which is preliminary data.</text>
</comment>
<proteinExistence type="predicted"/>
<accession>A0A2H0C3X1</accession>
<evidence type="ECO:0000313" key="2">
    <source>
        <dbReference type="Proteomes" id="UP000230802"/>
    </source>
</evidence>
<protein>
    <submittedName>
        <fullName evidence="1">Uncharacterized protein</fullName>
    </submittedName>
</protein>
<name>A0A2H0C3X1_9BACT</name>
<dbReference type="Proteomes" id="UP000230802">
    <property type="component" value="Unassembled WGS sequence"/>
</dbReference>